<dbReference type="PANTHER" id="PTHR30087">
    <property type="entry name" value="INNER MEMBRANE PROTEIN"/>
    <property type="match status" value="1"/>
</dbReference>
<dbReference type="InterPro" id="IPR017087">
    <property type="entry name" value="UCP037004"/>
</dbReference>
<evidence type="ECO:0000259" key="1">
    <source>
        <dbReference type="Pfam" id="PF08349"/>
    </source>
</evidence>
<sequence length="325" mass="37693">MPHRAVRFEPLPQPITLGISSCLLGQNVRFDGSHKRDPFINDQLSRYFRFAPFCPEVAIGLGIPRPPIRLVYQRGEVRVKGVKNPELDVTEPLRHYANVIGESAQEFSGYIWKSKSPSCGMDRVRLYEAKDGAPLHQAGLVSQQLQQRFPHLPMEEEGRLHDPVLRENFITRVFAYARWQQLADEGFTPAAIIRFHTRHKLLLMSHNEASYRRLGRMVAGIKNEQAESWRQAYLAEFMSCLTRKPNRKRQANVLQHVMGHFKTELQADDKSELNECIDQYRLGKVPLIVPITLLQNILRRFPSDYLQEQYYFAPYPEDLGLRNQL</sequence>
<dbReference type="InterPro" id="IPR013560">
    <property type="entry name" value="DUF1722"/>
</dbReference>
<evidence type="ECO:0000313" key="2">
    <source>
        <dbReference type="EMBL" id="TDQ48139.1"/>
    </source>
</evidence>
<proteinExistence type="predicted"/>
<feature type="domain" description="DUF1722" evidence="1">
    <location>
        <begin position="200"/>
        <end position="316"/>
    </location>
</feature>
<dbReference type="AlphaFoldDB" id="A0A4R6UQX9"/>
<dbReference type="Pfam" id="PF04463">
    <property type="entry name" value="2-thiour_desulf"/>
    <property type="match status" value="1"/>
</dbReference>
<comment type="caution">
    <text evidence="2">The sequence shown here is derived from an EMBL/GenBank/DDBJ whole genome shotgun (WGS) entry which is preliminary data.</text>
</comment>
<keyword evidence="3" id="KW-1185">Reference proteome</keyword>
<dbReference type="OrthoDB" id="495783at2"/>
<dbReference type="RefSeq" id="WP_133590643.1">
    <property type="nucleotide sequence ID" value="NZ_CP037953.1"/>
</dbReference>
<protein>
    <submittedName>
        <fullName evidence="2">Uncharacterized protein YbgA (DUF1722 family)</fullName>
    </submittedName>
</protein>
<name>A0A4R6UQX9_9GAMM</name>
<reference evidence="2 3" key="1">
    <citation type="submission" date="2019-03" db="EMBL/GenBank/DDBJ databases">
        <title>Genomic Encyclopedia of Type Strains, Phase IV (KMG-IV): sequencing the most valuable type-strain genomes for metagenomic binning, comparative biology and taxonomic classification.</title>
        <authorList>
            <person name="Goeker M."/>
        </authorList>
    </citation>
    <scope>NUCLEOTIDE SEQUENCE [LARGE SCALE GENOMIC DNA]</scope>
    <source>
        <strain evidence="2 3">DSM 103792</strain>
    </source>
</reference>
<accession>A0A4R6UQX9</accession>
<dbReference type="EMBL" id="SNYM01000008">
    <property type="protein sequence ID" value="TDQ48139.1"/>
    <property type="molecule type" value="Genomic_DNA"/>
</dbReference>
<dbReference type="Proteomes" id="UP000295375">
    <property type="component" value="Unassembled WGS sequence"/>
</dbReference>
<gene>
    <name evidence="2" type="ORF">EV696_108119</name>
</gene>
<dbReference type="Pfam" id="PF08349">
    <property type="entry name" value="DUF1722"/>
    <property type="match status" value="1"/>
</dbReference>
<dbReference type="PANTHER" id="PTHR30087:SF0">
    <property type="entry name" value="INNER MEMBRANE PROTEIN"/>
    <property type="match status" value="1"/>
</dbReference>
<organism evidence="2 3">
    <name type="scientific">Permianibacter aggregans</name>
    <dbReference type="NCBI Taxonomy" id="1510150"/>
    <lineage>
        <taxon>Bacteria</taxon>
        <taxon>Pseudomonadati</taxon>
        <taxon>Pseudomonadota</taxon>
        <taxon>Gammaproteobacteria</taxon>
        <taxon>Pseudomonadales</taxon>
        <taxon>Pseudomonadaceae</taxon>
        <taxon>Permianibacter</taxon>
    </lineage>
</organism>
<dbReference type="PROSITE" id="PS51257">
    <property type="entry name" value="PROKAR_LIPOPROTEIN"/>
    <property type="match status" value="1"/>
</dbReference>
<dbReference type="PIRSF" id="PIRSF037004">
    <property type="entry name" value="UCP037004"/>
    <property type="match status" value="1"/>
</dbReference>
<dbReference type="InterPro" id="IPR007553">
    <property type="entry name" value="2-thiour_desulf"/>
</dbReference>
<evidence type="ECO:0000313" key="3">
    <source>
        <dbReference type="Proteomes" id="UP000295375"/>
    </source>
</evidence>